<dbReference type="EMBL" id="CAJJDN010000097">
    <property type="protein sequence ID" value="CAD8111276.1"/>
    <property type="molecule type" value="Genomic_DNA"/>
</dbReference>
<dbReference type="AlphaFoldDB" id="A0A8S1Q6P7"/>
<keyword evidence="2" id="KW-1185">Reference proteome</keyword>
<evidence type="ECO:0000313" key="1">
    <source>
        <dbReference type="EMBL" id="CAD8111276.1"/>
    </source>
</evidence>
<accession>A0A8S1Q6P7</accession>
<name>A0A8S1Q6P7_9CILI</name>
<organism evidence="1 2">
    <name type="scientific">Paramecium sonneborni</name>
    <dbReference type="NCBI Taxonomy" id="65129"/>
    <lineage>
        <taxon>Eukaryota</taxon>
        <taxon>Sar</taxon>
        <taxon>Alveolata</taxon>
        <taxon>Ciliophora</taxon>
        <taxon>Intramacronucleata</taxon>
        <taxon>Oligohymenophorea</taxon>
        <taxon>Peniculida</taxon>
        <taxon>Parameciidae</taxon>
        <taxon>Paramecium</taxon>
    </lineage>
</organism>
<dbReference type="Proteomes" id="UP000692954">
    <property type="component" value="Unassembled WGS sequence"/>
</dbReference>
<evidence type="ECO:0000313" key="2">
    <source>
        <dbReference type="Proteomes" id="UP000692954"/>
    </source>
</evidence>
<comment type="caution">
    <text evidence="1">The sequence shown here is derived from an EMBL/GenBank/DDBJ whole genome shotgun (WGS) entry which is preliminary data.</text>
</comment>
<reference evidence="1" key="1">
    <citation type="submission" date="2021-01" db="EMBL/GenBank/DDBJ databases">
        <authorList>
            <consortium name="Genoscope - CEA"/>
            <person name="William W."/>
        </authorList>
    </citation>
    <scope>NUCLEOTIDE SEQUENCE</scope>
</reference>
<protein>
    <submittedName>
        <fullName evidence="1">Uncharacterized protein</fullName>
    </submittedName>
</protein>
<gene>
    <name evidence="1" type="ORF">PSON_ATCC_30995.1.T0970215</name>
</gene>
<sequence>MVYHIRTIYFKTVQNNRILSITLGLFQFYIETNMFIHLVRKSCYFKIHLRIILLSNFYPLKNSKLKAQINSYLDFHLNEMIEITEYELILQNNYNYQIKKNKQIQINCYNFVLKFFSMKENINTSIIKKLSQQLIQSTFYQLFYCCHQILLLVVANYEFNSEQRKQKLFFKFTSDLKIFNRHS</sequence>
<proteinExistence type="predicted"/>